<keyword evidence="3" id="KW-0418">Kinase</keyword>
<feature type="compositionally biased region" description="Low complexity" evidence="1">
    <location>
        <begin position="130"/>
        <end position="141"/>
    </location>
</feature>
<evidence type="ECO:0000256" key="2">
    <source>
        <dbReference type="SAM" id="Phobius"/>
    </source>
</evidence>
<proteinExistence type="predicted"/>
<keyword evidence="2" id="KW-0812">Transmembrane</keyword>
<keyword evidence="4" id="KW-1185">Reference proteome</keyword>
<evidence type="ECO:0000256" key="1">
    <source>
        <dbReference type="SAM" id="MobiDB-lite"/>
    </source>
</evidence>
<keyword evidence="3" id="KW-0808">Transferase</keyword>
<dbReference type="STRING" id="31958.SD37_21995"/>
<dbReference type="KEGG" id="aori:SD37_21995"/>
<protein>
    <submittedName>
        <fullName evidence="3">Serine/threonine protein kinase</fullName>
    </submittedName>
</protein>
<reference evidence="3 4" key="1">
    <citation type="journal article" date="2015" name="Genome Announc.">
        <title>Draft Genome Sequence of Norvancomycin-Producing Strain Amycolatopsis orientalis CPCC200066.</title>
        <authorList>
            <person name="Lei X."/>
            <person name="Yuan F."/>
            <person name="Shi Y."/>
            <person name="Li X."/>
            <person name="Wang L."/>
            <person name="Hong B."/>
        </authorList>
    </citation>
    <scope>NUCLEOTIDE SEQUENCE [LARGE SCALE GENOMIC DNA]</scope>
    <source>
        <strain evidence="3 4">B-37</strain>
    </source>
</reference>
<organism evidence="3 4">
    <name type="scientific">Amycolatopsis orientalis</name>
    <name type="common">Nocardia orientalis</name>
    <dbReference type="NCBI Taxonomy" id="31958"/>
    <lineage>
        <taxon>Bacteria</taxon>
        <taxon>Bacillati</taxon>
        <taxon>Actinomycetota</taxon>
        <taxon>Actinomycetes</taxon>
        <taxon>Pseudonocardiales</taxon>
        <taxon>Pseudonocardiaceae</taxon>
        <taxon>Amycolatopsis</taxon>
    </lineage>
</organism>
<dbReference type="RefSeq" id="WP_044856496.1">
    <property type="nucleotide sequence ID" value="NZ_CP016174.1"/>
</dbReference>
<dbReference type="Proteomes" id="UP000093695">
    <property type="component" value="Chromosome"/>
</dbReference>
<accession>A0A193C0L7</accession>
<dbReference type="EMBL" id="CP016174">
    <property type="protein sequence ID" value="ANN18056.1"/>
    <property type="molecule type" value="Genomic_DNA"/>
</dbReference>
<keyword evidence="3" id="KW-0723">Serine/threonine-protein kinase</keyword>
<keyword evidence="2" id="KW-0472">Membrane</keyword>
<name>A0A193C0L7_AMYOR</name>
<feature type="transmembrane region" description="Helical" evidence="2">
    <location>
        <begin position="35"/>
        <end position="58"/>
    </location>
</feature>
<evidence type="ECO:0000313" key="3">
    <source>
        <dbReference type="EMBL" id="ANN18056.1"/>
    </source>
</evidence>
<evidence type="ECO:0000313" key="4">
    <source>
        <dbReference type="Proteomes" id="UP000093695"/>
    </source>
</evidence>
<sequence length="251" mass="26677">MRRAGSVWFWSLLGAFIAAALSTAINFATDLKTNYLAWGLAVAFTVATGLISGISQVLSRRDGGGARSAGTTQVRHAGQPQVNVWLVFLVLGVSGSMLAAIFVGVHFAGSTQTAGTPLPAVVEPRPESPPTTTTTLPHPTTMSVTLQPTSSEGIAEFVTGYYRLMPDTRAGWPLIGPNLQRRGLTDYEAHWGKISAVDVHSASATSATTVRARITLHYRDGRPSPTETHELTVVPCDGHLCIDADTLLRAK</sequence>
<dbReference type="GO" id="GO:0004674">
    <property type="term" value="F:protein serine/threonine kinase activity"/>
    <property type="evidence" value="ECO:0007669"/>
    <property type="project" value="UniProtKB-KW"/>
</dbReference>
<gene>
    <name evidence="3" type="ORF">SD37_21995</name>
</gene>
<feature type="region of interest" description="Disordered" evidence="1">
    <location>
        <begin position="121"/>
        <end position="143"/>
    </location>
</feature>
<dbReference type="AlphaFoldDB" id="A0A193C0L7"/>
<feature type="transmembrane region" description="Helical" evidence="2">
    <location>
        <begin position="7"/>
        <end position="29"/>
    </location>
</feature>
<keyword evidence="2" id="KW-1133">Transmembrane helix</keyword>
<feature type="transmembrane region" description="Helical" evidence="2">
    <location>
        <begin position="84"/>
        <end position="108"/>
    </location>
</feature>